<dbReference type="PANTHER" id="PTHR42748:SF7">
    <property type="entry name" value="NMRA LIKE REDOX SENSOR 1-RELATED"/>
    <property type="match status" value="1"/>
</dbReference>
<dbReference type="PANTHER" id="PTHR42748">
    <property type="entry name" value="NITROGEN METABOLITE REPRESSION PROTEIN NMRA FAMILY MEMBER"/>
    <property type="match status" value="1"/>
</dbReference>
<dbReference type="SUPFAM" id="SSF51735">
    <property type="entry name" value="NAD(P)-binding Rossmann-fold domains"/>
    <property type="match status" value="1"/>
</dbReference>
<comment type="similarity">
    <text evidence="1">Belongs to the NmrA-type oxidoreductase family.</text>
</comment>
<evidence type="ECO:0000313" key="4">
    <source>
        <dbReference type="EMBL" id="OMG32167.1"/>
    </source>
</evidence>
<dbReference type="InterPro" id="IPR051164">
    <property type="entry name" value="NmrA-like_oxidored"/>
</dbReference>
<accession>A0A854D5P6</accession>
<dbReference type="CDD" id="cd05251">
    <property type="entry name" value="NmrA_like_SDR_a"/>
    <property type="match status" value="1"/>
</dbReference>
<name>A0A854D5P6_ACTNA</name>
<keyword evidence="2" id="KW-0521">NADP</keyword>
<dbReference type="AlphaFoldDB" id="A0A854D5P6"/>
<evidence type="ECO:0000256" key="2">
    <source>
        <dbReference type="ARBA" id="ARBA00022857"/>
    </source>
</evidence>
<evidence type="ECO:0000259" key="3">
    <source>
        <dbReference type="Pfam" id="PF05368"/>
    </source>
</evidence>
<dbReference type="RefSeq" id="WP_003780550.1">
    <property type="nucleotide sequence ID" value="NZ_JASPFA010000036.1"/>
</dbReference>
<gene>
    <name evidence="4" type="ORF">BKH33_12565</name>
</gene>
<reference evidence="4 5" key="1">
    <citation type="submission" date="2016-12" db="EMBL/GenBank/DDBJ databases">
        <title>Genomic comparison of strains in the 'Actinomyces naeslundii' group.</title>
        <authorList>
            <person name="Mughal S.R."/>
            <person name="Do T."/>
            <person name="Gilbert S.C."/>
            <person name="Witherden E.A."/>
            <person name="Didelot X."/>
            <person name="Beighton D."/>
        </authorList>
    </citation>
    <scope>NUCLEOTIDE SEQUENCE [LARGE SCALE GENOMIC DNA]</scope>
    <source>
        <strain evidence="4 5">NCTC 10301</strain>
    </source>
</reference>
<comment type="caution">
    <text evidence="4">The sequence shown here is derived from an EMBL/GenBank/DDBJ whole genome shotgun (WGS) entry which is preliminary data.</text>
</comment>
<protein>
    <submittedName>
        <fullName evidence="4">NmrA family protein</fullName>
    </submittedName>
</protein>
<dbReference type="InterPro" id="IPR008030">
    <property type="entry name" value="NmrA-like"/>
</dbReference>
<dbReference type="Proteomes" id="UP000187035">
    <property type="component" value="Unassembled WGS sequence"/>
</dbReference>
<evidence type="ECO:0000256" key="1">
    <source>
        <dbReference type="ARBA" id="ARBA00006328"/>
    </source>
</evidence>
<evidence type="ECO:0000313" key="5">
    <source>
        <dbReference type="Proteomes" id="UP000187035"/>
    </source>
</evidence>
<sequence>MLDTPVIAVAGATSKQGRSVVRSLLRGGDYRVRAMTRDPASQMAKSLERQGAELVTGSLSLGNDDEWVDAFSGARAAFLVTPPTPPKGSREYELGCRIADAAVRAGVEHIVFSTLENVDKITGGRMFAPHFTDKARVADYISGLPVASTFVILSFFYTNLMEYYVPRVESGSLILPIYLPEDFRAPFVDPVTATGPAVREIISKPEKYDGETLPVVGDIVSPREMVRIFQDVTGLKGEYRDAFTYDGLAYNFPELIADDLHAQEILGMVNYAVECGYFRPDRDMEWSRSIDPEALTWEQFLRVTGWRGEPRSYGMRS</sequence>
<dbReference type="Gene3D" id="3.90.25.10">
    <property type="entry name" value="UDP-galactose 4-epimerase, domain 1"/>
    <property type="match status" value="1"/>
</dbReference>
<proteinExistence type="inferred from homology"/>
<dbReference type="EMBL" id="MSRR01000032">
    <property type="protein sequence ID" value="OMG32167.1"/>
    <property type="molecule type" value="Genomic_DNA"/>
</dbReference>
<dbReference type="Pfam" id="PF05368">
    <property type="entry name" value="NmrA"/>
    <property type="match status" value="1"/>
</dbReference>
<dbReference type="Gene3D" id="3.40.50.720">
    <property type="entry name" value="NAD(P)-binding Rossmann-like Domain"/>
    <property type="match status" value="1"/>
</dbReference>
<organism evidence="4 5">
    <name type="scientific">Actinomyces naeslundii</name>
    <dbReference type="NCBI Taxonomy" id="1655"/>
    <lineage>
        <taxon>Bacteria</taxon>
        <taxon>Bacillati</taxon>
        <taxon>Actinomycetota</taxon>
        <taxon>Actinomycetes</taxon>
        <taxon>Actinomycetales</taxon>
        <taxon>Actinomycetaceae</taxon>
        <taxon>Actinomyces</taxon>
    </lineage>
</organism>
<feature type="domain" description="NmrA-like" evidence="3">
    <location>
        <begin position="6"/>
        <end position="301"/>
    </location>
</feature>
<dbReference type="InterPro" id="IPR036291">
    <property type="entry name" value="NAD(P)-bd_dom_sf"/>
</dbReference>